<dbReference type="GO" id="GO:0043235">
    <property type="term" value="C:receptor complex"/>
    <property type="evidence" value="ECO:0007669"/>
    <property type="project" value="TreeGrafter"/>
</dbReference>
<dbReference type="GO" id="GO:0006816">
    <property type="term" value="P:calcium ion transport"/>
    <property type="evidence" value="ECO:0007669"/>
    <property type="project" value="TreeGrafter"/>
</dbReference>
<evidence type="ECO:0000256" key="5">
    <source>
        <dbReference type="ARBA" id="ARBA00022692"/>
    </source>
</evidence>
<comment type="subcellular location">
    <subcellularLocation>
        <location evidence="1">Cell membrane</location>
        <topology evidence="1">Single-pass type I membrane protein</topology>
    </subcellularLocation>
</comment>
<dbReference type="GO" id="GO:0005886">
    <property type="term" value="C:plasma membrane"/>
    <property type="evidence" value="ECO:0007669"/>
    <property type="project" value="UniProtKB-SubCell"/>
</dbReference>
<dbReference type="OrthoDB" id="9416539at2759"/>
<keyword evidence="4" id="KW-1003">Cell membrane</keyword>
<dbReference type="GO" id="GO:0006886">
    <property type="term" value="P:intracellular protein transport"/>
    <property type="evidence" value="ECO:0007669"/>
    <property type="project" value="InterPro"/>
</dbReference>
<keyword evidence="5 11" id="KW-0812">Transmembrane</keyword>
<dbReference type="PANTHER" id="PTHR14076">
    <property type="entry name" value="RECEPTOR ACTIVITY MODIFYING PROTEIN RAMP"/>
    <property type="match status" value="1"/>
</dbReference>
<dbReference type="GO" id="GO:0009986">
    <property type="term" value="C:cell surface"/>
    <property type="evidence" value="ECO:0007669"/>
    <property type="project" value="TreeGrafter"/>
</dbReference>
<dbReference type="EMBL" id="JAINUF010000004">
    <property type="protein sequence ID" value="KAJ8364607.1"/>
    <property type="molecule type" value="Genomic_DNA"/>
</dbReference>
<keyword evidence="6" id="KW-0732">Signal</keyword>
<keyword evidence="3" id="KW-0813">Transport</keyword>
<sequence length="161" mass="18726">MPCQGSLDGGALQTNITMEDGTAQIKEDDESFQMQDQFHVFVPCNETLLDLYSHECQRMFEVDMHDTNTELWCDWESVIRPYNKLTQCMEYITSHLACFFPNHIVQEAFLQVHSHYFQHCRDQHEGFSDAPHYVAIALTLVPVSLIPVLVFLVVWKSKVRE</sequence>
<dbReference type="GO" id="GO:0001525">
    <property type="term" value="P:angiogenesis"/>
    <property type="evidence" value="ECO:0007669"/>
    <property type="project" value="TreeGrafter"/>
</dbReference>
<dbReference type="Proteomes" id="UP001152622">
    <property type="component" value="Chromosome 4"/>
</dbReference>
<evidence type="ECO:0000256" key="1">
    <source>
        <dbReference type="ARBA" id="ARBA00004251"/>
    </source>
</evidence>
<dbReference type="GO" id="GO:0031623">
    <property type="term" value="P:receptor internalization"/>
    <property type="evidence" value="ECO:0007669"/>
    <property type="project" value="TreeGrafter"/>
</dbReference>
<dbReference type="GO" id="GO:0015026">
    <property type="term" value="F:coreceptor activity"/>
    <property type="evidence" value="ECO:0007669"/>
    <property type="project" value="InterPro"/>
</dbReference>
<comment type="similarity">
    <text evidence="2">Belongs to the RAMP family.</text>
</comment>
<keyword evidence="13" id="KW-1185">Reference proteome</keyword>
<protein>
    <recommendedName>
        <fullName evidence="14">Receptor activity modifying protein 2</fullName>
    </recommendedName>
</protein>
<dbReference type="PANTHER" id="PTHR14076:SF9">
    <property type="entry name" value="RECEPTOR ACTIVITY-MODIFYING PROTEIN 2"/>
    <property type="match status" value="1"/>
</dbReference>
<proteinExistence type="inferred from homology"/>
<evidence type="ECO:0000313" key="13">
    <source>
        <dbReference type="Proteomes" id="UP001152622"/>
    </source>
</evidence>
<reference evidence="12" key="1">
    <citation type="journal article" date="2023" name="Science">
        <title>Genome structures resolve the early diversification of teleost fishes.</title>
        <authorList>
            <person name="Parey E."/>
            <person name="Louis A."/>
            <person name="Montfort J."/>
            <person name="Bouchez O."/>
            <person name="Roques C."/>
            <person name="Iampietro C."/>
            <person name="Lluch J."/>
            <person name="Castinel A."/>
            <person name="Donnadieu C."/>
            <person name="Desvignes T."/>
            <person name="Floi Bucao C."/>
            <person name="Jouanno E."/>
            <person name="Wen M."/>
            <person name="Mejri S."/>
            <person name="Dirks R."/>
            <person name="Jansen H."/>
            <person name="Henkel C."/>
            <person name="Chen W.J."/>
            <person name="Zahm M."/>
            <person name="Cabau C."/>
            <person name="Klopp C."/>
            <person name="Thompson A.W."/>
            <person name="Robinson-Rechavi M."/>
            <person name="Braasch I."/>
            <person name="Lecointre G."/>
            <person name="Bobe J."/>
            <person name="Postlethwait J.H."/>
            <person name="Berthelot C."/>
            <person name="Roest Crollius H."/>
            <person name="Guiguen Y."/>
        </authorList>
    </citation>
    <scope>NUCLEOTIDE SEQUENCE</scope>
    <source>
        <strain evidence="12">WJC10195</strain>
    </source>
</reference>
<accession>A0A9Q1J1I8</accession>
<comment type="caution">
    <text evidence="12">The sequence shown here is derived from an EMBL/GenBank/DDBJ whole genome shotgun (WGS) entry which is preliminary data.</text>
</comment>
<gene>
    <name evidence="12" type="ORF">SKAU_G00134380</name>
</gene>
<evidence type="ECO:0000256" key="11">
    <source>
        <dbReference type="SAM" id="Phobius"/>
    </source>
</evidence>
<dbReference type="Pfam" id="PF04901">
    <property type="entry name" value="RAMP"/>
    <property type="match status" value="1"/>
</dbReference>
<keyword evidence="8 11" id="KW-0472">Membrane</keyword>
<feature type="transmembrane region" description="Helical" evidence="11">
    <location>
        <begin position="133"/>
        <end position="155"/>
    </location>
</feature>
<name>A0A9Q1J1I8_SYNKA</name>
<dbReference type="GO" id="GO:0032870">
    <property type="term" value="P:cellular response to hormone stimulus"/>
    <property type="evidence" value="ECO:0007669"/>
    <property type="project" value="TreeGrafter"/>
</dbReference>
<dbReference type="GO" id="GO:0007186">
    <property type="term" value="P:G protein-coupled receptor signaling pathway"/>
    <property type="evidence" value="ECO:0007669"/>
    <property type="project" value="TreeGrafter"/>
</dbReference>
<evidence type="ECO:0000256" key="7">
    <source>
        <dbReference type="ARBA" id="ARBA00022989"/>
    </source>
</evidence>
<dbReference type="InterPro" id="IPR006985">
    <property type="entry name" value="RAMP"/>
</dbReference>
<evidence type="ECO:0000313" key="12">
    <source>
        <dbReference type="EMBL" id="KAJ8364607.1"/>
    </source>
</evidence>
<dbReference type="InterPro" id="IPR038126">
    <property type="entry name" value="RAMP_sf"/>
</dbReference>
<dbReference type="AlphaFoldDB" id="A0A9Q1J1I8"/>
<dbReference type="Gene3D" id="1.10.150.510">
    <property type="entry name" value="Receptor activity modifying family"/>
    <property type="match status" value="1"/>
</dbReference>
<keyword evidence="9" id="KW-1015">Disulfide bond</keyword>
<evidence type="ECO:0000256" key="2">
    <source>
        <dbReference type="ARBA" id="ARBA00007087"/>
    </source>
</evidence>
<evidence type="ECO:0008006" key="14">
    <source>
        <dbReference type="Google" id="ProtNLM"/>
    </source>
</evidence>
<evidence type="ECO:0000256" key="6">
    <source>
        <dbReference type="ARBA" id="ARBA00022729"/>
    </source>
</evidence>
<evidence type="ECO:0000256" key="8">
    <source>
        <dbReference type="ARBA" id="ARBA00023136"/>
    </source>
</evidence>
<dbReference type="GO" id="GO:0072659">
    <property type="term" value="P:protein localization to plasma membrane"/>
    <property type="evidence" value="ECO:0007669"/>
    <property type="project" value="TreeGrafter"/>
</dbReference>
<evidence type="ECO:0000256" key="9">
    <source>
        <dbReference type="ARBA" id="ARBA00023157"/>
    </source>
</evidence>
<evidence type="ECO:0000256" key="10">
    <source>
        <dbReference type="ARBA" id="ARBA00023170"/>
    </source>
</evidence>
<evidence type="ECO:0000256" key="4">
    <source>
        <dbReference type="ARBA" id="ARBA00022475"/>
    </source>
</evidence>
<keyword evidence="7 11" id="KW-1133">Transmembrane helix</keyword>
<evidence type="ECO:0000256" key="3">
    <source>
        <dbReference type="ARBA" id="ARBA00022448"/>
    </source>
</evidence>
<keyword evidence="10" id="KW-0675">Receptor</keyword>
<organism evidence="12 13">
    <name type="scientific">Synaphobranchus kaupii</name>
    <name type="common">Kaup's arrowtooth eel</name>
    <dbReference type="NCBI Taxonomy" id="118154"/>
    <lineage>
        <taxon>Eukaryota</taxon>
        <taxon>Metazoa</taxon>
        <taxon>Chordata</taxon>
        <taxon>Craniata</taxon>
        <taxon>Vertebrata</taxon>
        <taxon>Euteleostomi</taxon>
        <taxon>Actinopterygii</taxon>
        <taxon>Neopterygii</taxon>
        <taxon>Teleostei</taxon>
        <taxon>Anguilliformes</taxon>
        <taxon>Synaphobranchidae</taxon>
        <taxon>Synaphobranchus</taxon>
    </lineage>
</organism>
<dbReference type="GO" id="GO:0008277">
    <property type="term" value="P:regulation of G protein-coupled receptor signaling pathway"/>
    <property type="evidence" value="ECO:0007669"/>
    <property type="project" value="InterPro"/>
</dbReference>